<dbReference type="InterPro" id="IPR036397">
    <property type="entry name" value="RNaseH_sf"/>
</dbReference>
<name>A0A0V1I8W0_9BILA</name>
<dbReference type="Gene3D" id="3.30.420.10">
    <property type="entry name" value="Ribonuclease H-like superfamily/Ribonuclease H"/>
    <property type="match status" value="1"/>
</dbReference>
<evidence type="ECO:0000259" key="1">
    <source>
        <dbReference type="Pfam" id="PF01612"/>
    </source>
</evidence>
<feature type="domain" description="3'-5' exonuclease" evidence="1">
    <location>
        <begin position="528"/>
        <end position="608"/>
    </location>
</feature>
<dbReference type="PANTHER" id="PTHR47765:SF2">
    <property type="entry name" value="EXONUCLEASE MUT-7 HOMOLOG"/>
    <property type="match status" value="1"/>
</dbReference>
<protein>
    <submittedName>
        <fullName evidence="2">Putative exonuclease mut-7-like protein</fullName>
    </submittedName>
</protein>
<dbReference type="SUPFAM" id="SSF53098">
    <property type="entry name" value="Ribonuclease H-like"/>
    <property type="match status" value="1"/>
</dbReference>
<sequence>LKLQKYHCMRQSLIVMTSAQEVADKLQSLRNSDIPTFLLDTFQSWTDPLVQLIYLLENISPEFVVPHWKRLHVIIIEKFHDWFQQNREVISVSNDLLIRAFDIATVFDTAHFHIMANIFQMKSNNSIFVESVRKLARSGRYLDGVVCVNTLQIHQYFELEEIIIPCMFHINNNSTNILQYLRSTPHLINGLFQILDKLLNSFYSMKQYAEEINSIGYKFSRKDKKSIMKSVFFLAKHLEVDTSKYRSLRFAAYCGALKFLCVAHYVSGEINYDGWKEMVEVVLQKYPESINFLVELLCDTYSDPTEAEKWTKHYKVHLRTSLRCQNGRLLKSQRTFVNVTRPSNKPKVGEYLQLPSFIKICFVDNYDTALTALNEISKTDTIGIDSEWRPTLFSNENFSLADVIQIATRQQVYLIDYFKFNKDAKHVKLKEFKKKFWEICCDAEIKKIGMYFFFFEFFFLKNYEHVLYLGHSLKMDLNYIFGSKDFSVTKNMNSVEEISKQIYEMCGSHFNETYDIFAKKNNLLSIKQLSDNFDIETSASFSEADRKNKLPKLSFTRSLNDHCFVYLGYWLAKGERMSNWQRRPLREMQMQYAALDAYAVISVYDRLEDFMSVANEYMLNVKNEDK</sequence>
<comment type="caution">
    <text evidence="2">The sequence shown here is derived from an EMBL/GenBank/DDBJ whole genome shotgun (WGS) entry which is preliminary data.</text>
</comment>
<dbReference type="GO" id="GO:0003676">
    <property type="term" value="F:nucleic acid binding"/>
    <property type="evidence" value="ECO:0007669"/>
    <property type="project" value="InterPro"/>
</dbReference>
<dbReference type="PANTHER" id="PTHR47765">
    <property type="entry name" value="3'-5' EXONUCLEASE DOMAIN-CONTAINING PROTEIN"/>
    <property type="match status" value="1"/>
</dbReference>
<keyword evidence="2" id="KW-0269">Exonuclease</keyword>
<proteinExistence type="predicted"/>
<accession>A0A0V1I8W0</accession>
<feature type="non-terminal residue" evidence="2">
    <location>
        <position position="1"/>
    </location>
</feature>
<organism evidence="2 3">
    <name type="scientific">Trichinella zimbabwensis</name>
    <dbReference type="NCBI Taxonomy" id="268475"/>
    <lineage>
        <taxon>Eukaryota</taxon>
        <taxon>Metazoa</taxon>
        <taxon>Ecdysozoa</taxon>
        <taxon>Nematoda</taxon>
        <taxon>Enoplea</taxon>
        <taxon>Dorylaimia</taxon>
        <taxon>Trichinellida</taxon>
        <taxon>Trichinellidae</taxon>
        <taxon>Trichinella</taxon>
    </lineage>
</organism>
<dbReference type="Pfam" id="PF01612">
    <property type="entry name" value="DNA_pol_A_exo1"/>
    <property type="match status" value="1"/>
</dbReference>
<dbReference type="InterPro" id="IPR002562">
    <property type="entry name" value="3'-5'_exonuclease_dom"/>
</dbReference>
<keyword evidence="3" id="KW-1185">Reference proteome</keyword>
<dbReference type="EMBL" id="JYDP01000001">
    <property type="protein sequence ID" value="KRZ19265.1"/>
    <property type="molecule type" value="Genomic_DNA"/>
</dbReference>
<dbReference type="Proteomes" id="UP000055024">
    <property type="component" value="Unassembled WGS sequence"/>
</dbReference>
<reference evidence="2 3" key="1">
    <citation type="submission" date="2015-01" db="EMBL/GenBank/DDBJ databases">
        <title>Evolution of Trichinella species and genotypes.</title>
        <authorList>
            <person name="Korhonen P.K."/>
            <person name="Edoardo P."/>
            <person name="Giuseppe L.R."/>
            <person name="Gasser R.B."/>
        </authorList>
    </citation>
    <scope>NUCLEOTIDE SEQUENCE [LARGE SCALE GENOMIC DNA]</scope>
    <source>
        <strain evidence="2">ISS1029</strain>
    </source>
</reference>
<keyword evidence="2" id="KW-0378">Hydrolase</keyword>
<evidence type="ECO:0000313" key="3">
    <source>
        <dbReference type="Proteomes" id="UP000055024"/>
    </source>
</evidence>
<dbReference type="InterPro" id="IPR012337">
    <property type="entry name" value="RNaseH-like_sf"/>
</dbReference>
<dbReference type="STRING" id="268475.A0A0V1I8W0"/>
<keyword evidence="2" id="KW-0540">Nuclease</keyword>
<dbReference type="GO" id="GO:0008408">
    <property type="term" value="F:3'-5' exonuclease activity"/>
    <property type="evidence" value="ECO:0007669"/>
    <property type="project" value="InterPro"/>
</dbReference>
<gene>
    <name evidence="2" type="ORF">T11_10592</name>
</gene>
<dbReference type="AlphaFoldDB" id="A0A0V1I8W0"/>
<dbReference type="OrthoDB" id="18193at2759"/>
<dbReference type="InterPro" id="IPR052408">
    <property type="entry name" value="Exonuclease_MUT-7-like"/>
</dbReference>
<evidence type="ECO:0000313" key="2">
    <source>
        <dbReference type="EMBL" id="KRZ19265.1"/>
    </source>
</evidence>
<dbReference type="GO" id="GO:0006139">
    <property type="term" value="P:nucleobase-containing compound metabolic process"/>
    <property type="evidence" value="ECO:0007669"/>
    <property type="project" value="InterPro"/>
</dbReference>